<keyword evidence="2" id="KW-0808">Transferase</keyword>
<keyword evidence="2" id="KW-0548">Nucleotidyltransferase</keyword>
<dbReference type="PANTHER" id="PTHR33067">
    <property type="entry name" value="RNA-DIRECTED DNA POLYMERASE-RELATED"/>
    <property type="match status" value="1"/>
</dbReference>
<organism evidence="2 3">
    <name type="scientific">Handroanthus impetiginosus</name>
    <dbReference type="NCBI Taxonomy" id="429701"/>
    <lineage>
        <taxon>Eukaryota</taxon>
        <taxon>Viridiplantae</taxon>
        <taxon>Streptophyta</taxon>
        <taxon>Embryophyta</taxon>
        <taxon>Tracheophyta</taxon>
        <taxon>Spermatophyta</taxon>
        <taxon>Magnoliopsida</taxon>
        <taxon>eudicotyledons</taxon>
        <taxon>Gunneridae</taxon>
        <taxon>Pentapetalae</taxon>
        <taxon>asterids</taxon>
        <taxon>lamiids</taxon>
        <taxon>Lamiales</taxon>
        <taxon>Bignoniaceae</taxon>
        <taxon>Crescentiina</taxon>
        <taxon>Tabebuia alliance</taxon>
        <taxon>Handroanthus</taxon>
    </lineage>
</organism>
<evidence type="ECO:0000313" key="3">
    <source>
        <dbReference type="Proteomes" id="UP000231279"/>
    </source>
</evidence>
<sequence length="285" mass="32380">MLHNSPNHDITRHIKGSLPSNTETNSNQDGKAQCQSISLHNGKELHEVTKETAKVKEKEVEGIIEEILDKVNKFIFHADFAVLDIEANRRPFLATSGTLIDIKKGIIEEILDKVNKFIFHADFAVLDIEANRRPFLATSGTLIDIKKDLEVVKILDLLNNLNSKRVEHLEMPTPSKVLKPPIEEPPMIGLKPFRDHLCDAYLGKSDTLPVIISSSLSYVHRMSFGLYNASATFQRCMIAIFTDMINNFLEVFMDNFSVYRNSFDECLNSLSNVLKRYKDTNFVLN</sequence>
<dbReference type="Proteomes" id="UP000231279">
    <property type="component" value="Unassembled WGS sequence"/>
</dbReference>
<dbReference type="InterPro" id="IPR043502">
    <property type="entry name" value="DNA/RNA_pol_sf"/>
</dbReference>
<dbReference type="STRING" id="429701.A0A2G9G838"/>
<dbReference type="EMBL" id="NKXS01006410">
    <property type="protein sequence ID" value="PIN01463.1"/>
    <property type="molecule type" value="Genomic_DNA"/>
</dbReference>
<dbReference type="GO" id="GO:0003887">
    <property type="term" value="F:DNA-directed DNA polymerase activity"/>
    <property type="evidence" value="ECO:0007669"/>
    <property type="project" value="UniProtKB-KW"/>
</dbReference>
<dbReference type="OrthoDB" id="911978at2759"/>
<gene>
    <name evidence="2" type="ORF">CDL12_26026</name>
</gene>
<dbReference type="SUPFAM" id="SSF56672">
    <property type="entry name" value="DNA/RNA polymerases"/>
    <property type="match status" value="1"/>
</dbReference>
<accession>A0A2G9G838</accession>
<evidence type="ECO:0000256" key="1">
    <source>
        <dbReference type="SAM" id="MobiDB-lite"/>
    </source>
</evidence>
<keyword evidence="2" id="KW-0239">DNA-directed DNA polymerase</keyword>
<evidence type="ECO:0000313" key="2">
    <source>
        <dbReference type="EMBL" id="PIN01463.1"/>
    </source>
</evidence>
<keyword evidence="3" id="KW-1185">Reference proteome</keyword>
<name>A0A2G9G838_9LAMI</name>
<dbReference type="Gene3D" id="3.30.70.270">
    <property type="match status" value="1"/>
</dbReference>
<dbReference type="AlphaFoldDB" id="A0A2G9G838"/>
<reference evidence="3" key="1">
    <citation type="journal article" date="2018" name="Gigascience">
        <title>Genome assembly of the Pink Ipe (Handroanthus impetiginosus, Bignoniaceae), a highly valued, ecologically keystone Neotropical timber forest tree.</title>
        <authorList>
            <person name="Silva-Junior O.B."/>
            <person name="Grattapaglia D."/>
            <person name="Novaes E."/>
            <person name="Collevatti R.G."/>
        </authorList>
    </citation>
    <scope>NUCLEOTIDE SEQUENCE [LARGE SCALE GENOMIC DNA]</scope>
    <source>
        <strain evidence="3">cv. UFG-1</strain>
    </source>
</reference>
<proteinExistence type="predicted"/>
<dbReference type="InterPro" id="IPR043128">
    <property type="entry name" value="Rev_trsase/Diguanyl_cyclase"/>
</dbReference>
<protein>
    <submittedName>
        <fullName evidence="2">DNA-directed DNA polymerase</fullName>
        <ecNumber evidence="2">2.7.7.7</ecNumber>
    </submittedName>
</protein>
<dbReference type="EC" id="2.7.7.7" evidence="2"/>
<comment type="caution">
    <text evidence="2">The sequence shown here is derived from an EMBL/GenBank/DDBJ whole genome shotgun (WGS) entry which is preliminary data.</text>
</comment>
<feature type="region of interest" description="Disordered" evidence="1">
    <location>
        <begin position="1"/>
        <end position="32"/>
    </location>
</feature>
<feature type="compositionally biased region" description="Polar residues" evidence="1">
    <location>
        <begin position="18"/>
        <end position="32"/>
    </location>
</feature>
<dbReference type="PANTHER" id="PTHR33067:SF9">
    <property type="entry name" value="RNA-DIRECTED DNA POLYMERASE"/>
    <property type="match status" value="1"/>
</dbReference>